<evidence type="ECO:0000256" key="1">
    <source>
        <dbReference type="SAM" id="Phobius"/>
    </source>
</evidence>
<reference evidence="3" key="1">
    <citation type="submission" date="2016-10" db="EMBL/GenBank/DDBJ databases">
        <authorList>
            <person name="Varghese N."/>
        </authorList>
    </citation>
    <scope>NUCLEOTIDE SEQUENCE [LARGE SCALE GENOMIC DNA]</scope>
    <source>
        <strain evidence="3">DSM 20406</strain>
    </source>
</reference>
<sequence length="48" mass="5430">MKLQNPTLINKELYERVEEIRVQKTLIKILLVVAASAVVFIAMTVMNG</sequence>
<dbReference type="AlphaFoldDB" id="A0A1H6WLW5"/>
<evidence type="ECO:0000313" key="2">
    <source>
        <dbReference type="EMBL" id="SEJ18021.1"/>
    </source>
</evidence>
<organism evidence="2 3">
    <name type="scientific">Sharpea azabuensis</name>
    <dbReference type="NCBI Taxonomy" id="322505"/>
    <lineage>
        <taxon>Bacteria</taxon>
        <taxon>Bacillati</taxon>
        <taxon>Bacillota</taxon>
        <taxon>Erysipelotrichia</taxon>
        <taxon>Erysipelotrichales</taxon>
        <taxon>Coprobacillaceae</taxon>
        <taxon>Sharpea</taxon>
    </lineage>
</organism>
<dbReference type="RefSeq" id="WP_177164983.1">
    <property type="nucleotide sequence ID" value="NZ_FNYK01000069.1"/>
</dbReference>
<evidence type="ECO:0000313" key="3">
    <source>
        <dbReference type="Proteomes" id="UP000183028"/>
    </source>
</evidence>
<gene>
    <name evidence="2" type="ORF">SAMN04487834_106914</name>
</gene>
<protein>
    <submittedName>
        <fullName evidence="2">Uncharacterized protein</fullName>
    </submittedName>
</protein>
<dbReference type="EMBL" id="FNYK01000069">
    <property type="protein sequence ID" value="SEJ18021.1"/>
    <property type="molecule type" value="Genomic_DNA"/>
</dbReference>
<proteinExistence type="predicted"/>
<dbReference type="Proteomes" id="UP000183028">
    <property type="component" value="Unassembled WGS sequence"/>
</dbReference>
<feature type="transmembrane region" description="Helical" evidence="1">
    <location>
        <begin position="26"/>
        <end position="46"/>
    </location>
</feature>
<accession>A0A1H6WLW5</accession>
<keyword evidence="1" id="KW-0812">Transmembrane</keyword>
<keyword evidence="3" id="KW-1185">Reference proteome</keyword>
<keyword evidence="1" id="KW-0472">Membrane</keyword>
<keyword evidence="1" id="KW-1133">Transmembrane helix</keyword>
<name>A0A1H6WLW5_9FIRM</name>